<keyword evidence="2" id="KW-1185">Reference proteome</keyword>
<reference evidence="1 2" key="1">
    <citation type="journal article" date="2019" name="Sci. Rep.">
        <title>Comparative genomics of chytrid fungi reveal insights into the obligate biotrophic and pathogenic lifestyle of Synchytrium endobioticum.</title>
        <authorList>
            <person name="van de Vossenberg B.T.L.H."/>
            <person name="Warris S."/>
            <person name="Nguyen H.D.T."/>
            <person name="van Gent-Pelzer M.P.E."/>
            <person name="Joly D.L."/>
            <person name="van de Geest H.C."/>
            <person name="Bonants P.J.M."/>
            <person name="Smith D.S."/>
            <person name="Levesque C.A."/>
            <person name="van der Lee T.A.J."/>
        </authorList>
    </citation>
    <scope>NUCLEOTIDE SEQUENCE [LARGE SCALE GENOMIC DNA]</scope>
    <source>
        <strain evidence="1 2">MB42</strain>
    </source>
</reference>
<name>A0A507BT85_9FUNG</name>
<evidence type="ECO:0000313" key="2">
    <source>
        <dbReference type="Proteomes" id="UP000317494"/>
    </source>
</evidence>
<sequence>MLNVRLLYNRTLLCVYRVRSSLLGSETHTDALLQSSLQAFSFQLRSVGDNLLMFVWFDESHWEFWCHYRWQSIAHEMLLVEFDALQIHIQRHFSFCPDTNPASAEIMNSNMLLVLLFVVAVSQAGQAIPVSSSERQDTVCHDSEHPLLYKRQPPPNNQTSDAVDFAQNSERLVTDLTQLITEGRALVSDKPNQPLHVVKLIQEGLKVGQDLGGLWGDIRRACVALADWIEKRKLNRNGTQVVANTTSQNSIAGGMAFGENATTVNTTRGNTNNTITAPEECVPKYSDNFVIAMFQKVLHIKPGC</sequence>
<accession>A0A507BT85</accession>
<organism evidence="1 2">
    <name type="scientific">Synchytrium endobioticum</name>
    <dbReference type="NCBI Taxonomy" id="286115"/>
    <lineage>
        <taxon>Eukaryota</taxon>
        <taxon>Fungi</taxon>
        <taxon>Fungi incertae sedis</taxon>
        <taxon>Chytridiomycota</taxon>
        <taxon>Chytridiomycota incertae sedis</taxon>
        <taxon>Chytridiomycetes</taxon>
        <taxon>Synchytriales</taxon>
        <taxon>Synchytriaceae</taxon>
        <taxon>Synchytrium</taxon>
    </lineage>
</organism>
<gene>
    <name evidence="1" type="ORF">SeMB42_g07902</name>
</gene>
<evidence type="ECO:0000313" key="1">
    <source>
        <dbReference type="EMBL" id="TPX30568.1"/>
    </source>
</evidence>
<protein>
    <submittedName>
        <fullName evidence="1">Uncharacterized protein</fullName>
    </submittedName>
</protein>
<dbReference type="AlphaFoldDB" id="A0A507BT85"/>
<dbReference type="EMBL" id="QEAN01000672">
    <property type="protein sequence ID" value="TPX30568.1"/>
    <property type="molecule type" value="Genomic_DNA"/>
</dbReference>
<dbReference type="VEuPathDB" id="FungiDB:SeMB42_g07902"/>
<comment type="caution">
    <text evidence="1">The sequence shown here is derived from an EMBL/GenBank/DDBJ whole genome shotgun (WGS) entry which is preliminary data.</text>
</comment>
<proteinExistence type="predicted"/>
<dbReference type="Proteomes" id="UP000317494">
    <property type="component" value="Unassembled WGS sequence"/>
</dbReference>